<keyword evidence="3" id="KW-1185">Reference proteome</keyword>
<keyword evidence="2" id="KW-0808">Transferase</keyword>
<dbReference type="PANTHER" id="PTHR11608">
    <property type="entry name" value="BIFUNCTIONAL PROTEIN PYRR"/>
    <property type="match status" value="1"/>
</dbReference>
<evidence type="ECO:0000313" key="3">
    <source>
        <dbReference type="Proteomes" id="UP000218890"/>
    </source>
</evidence>
<dbReference type="InterPro" id="IPR000836">
    <property type="entry name" value="PRTase_dom"/>
</dbReference>
<protein>
    <submittedName>
        <fullName evidence="2">Uracil phosphoribosyltransferase</fullName>
    </submittedName>
</protein>
<reference evidence="2" key="1">
    <citation type="submission" date="2016-02" db="EMBL/GenBank/DDBJ databases">
        <title>Halorhodospira halochloris DSM-1059 complete genome, version 2.</title>
        <authorList>
            <person name="Tsukatani Y."/>
        </authorList>
    </citation>
    <scope>NUCLEOTIDE SEQUENCE</scope>
    <source>
        <strain evidence="2">DSM 1059</strain>
    </source>
</reference>
<name>A0A0X8X6H1_HALHR</name>
<gene>
    <name evidence="2" type="primary">pyrR</name>
    <name evidence="2" type="ORF">HH1059_23470</name>
</gene>
<dbReference type="EMBL" id="AP017372">
    <property type="protein sequence ID" value="BAU56416.1"/>
    <property type="molecule type" value="Genomic_DNA"/>
</dbReference>
<dbReference type="OrthoDB" id="9802227at2"/>
<accession>A0A0X8X6H1</accession>
<dbReference type="Pfam" id="PF00156">
    <property type="entry name" value="Pribosyltran"/>
    <property type="match status" value="1"/>
</dbReference>
<dbReference type="KEGG" id="hhk:HH1059_23470"/>
<sequence length="170" mass="18525">MTEPQLEVGALLDCLTEQAERLLNHYGATEPILVGIHTGGVWVARELQRRLQTPSPVGTLEVAFHRDDHATSGLKAAVQTSEVPASVDNRVVLLIDDVIHTGRTSRAALNALFDYGRPARVLLATLVDRSGRELPIQPDIAATTLELPAGHRLRLLGPEPLRLIREQEAA</sequence>
<dbReference type="InterPro" id="IPR050137">
    <property type="entry name" value="PyrR_bifunctional"/>
</dbReference>
<feature type="domain" description="Phosphoribosyltransferase" evidence="1">
    <location>
        <begin position="14"/>
        <end position="137"/>
    </location>
</feature>
<dbReference type="AlphaFoldDB" id="A0A0X8X6H1"/>
<dbReference type="CDD" id="cd06223">
    <property type="entry name" value="PRTases_typeI"/>
    <property type="match status" value="1"/>
</dbReference>
<dbReference type="PANTHER" id="PTHR11608:SF0">
    <property type="entry name" value="BIFUNCTIONAL PROTEIN PYRR"/>
    <property type="match status" value="1"/>
</dbReference>
<dbReference type="RefSeq" id="WP_096406239.1">
    <property type="nucleotide sequence ID" value="NZ_AP017372.2"/>
</dbReference>
<dbReference type="Gene3D" id="3.40.50.2020">
    <property type="match status" value="1"/>
</dbReference>
<evidence type="ECO:0000259" key="1">
    <source>
        <dbReference type="Pfam" id="PF00156"/>
    </source>
</evidence>
<evidence type="ECO:0000313" key="2">
    <source>
        <dbReference type="EMBL" id="BAU56416.1"/>
    </source>
</evidence>
<dbReference type="Proteomes" id="UP000218890">
    <property type="component" value="Chromosome"/>
</dbReference>
<dbReference type="InterPro" id="IPR029057">
    <property type="entry name" value="PRTase-like"/>
</dbReference>
<proteinExistence type="predicted"/>
<dbReference type="NCBIfam" id="NF003545">
    <property type="entry name" value="PRK05205.1-1"/>
    <property type="match status" value="1"/>
</dbReference>
<dbReference type="GO" id="GO:0016757">
    <property type="term" value="F:glycosyltransferase activity"/>
    <property type="evidence" value="ECO:0007669"/>
    <property type="project" value="UniProtKB-KW"/>
</dbReference>
<dbReference type="SUPFAM" id="SSF53271">
    <property type="entry name" value="PRTase-like"/>
    <property type="match status" value="1"/>
</dbReference>
<keyword evidence="2" id="KW-0328">Glycosyltransferase</keyword>
<organism evidence="2 3">
    <name type="scientific">Halorhodospira halochloris</name>
    <name type="common">Ectothiorhodospira halochloris</name>
    <dbReference type="NCBI Taxonomy" id="1052"/>
    <lineage>
        <taxon>Bacteria</taxon>
        <taxon>Pseudomonadati</taxon>
        <taxon>Pseudomonadota</taxon>
        <taxon>Gammaproteobacteria</taxon>
        <taxon>Chromatiales</taxon>
        <taxon>Ectothiorhodospiraceae</taxon>
        <taxon>Halorhodospira</taxon>
    </lineage>
</organism>